<comment type="caution">
    <text evidence="2">The sequence shown here is derived from an EMBL/GenBank/DDBJ whole genome shotgun (WGS) entry which is preliminary data.</text>
</comment>
<dbReference type="SMART" id="SM00507">
    <property type="entry name" value="HNHc"/>
    <property type="match status" value="1"/>
</dbReference>
<name>A0A0F9KDI1_9ZZZZ</name>
<dbReference type="InterPro" id="IPR052892">
    <property type="entry name" value="NA-targeting_endonuclease"/>
</dbReference>
<dbReference type="AlphaFoldDB" id="A0A0F9KDI1"/>
<dbReference type="InterPro" id="IPR029471">
    <property type="entry name" value="HNH_5"/>
</dbReference>
<protein>
    <recommendedName>
        <fullName evidence="1">HNH nuclease domain-containing protein</fullName>
    </recommendedName>
</protein>
<accession>A0A0F9KDI1</accession>
<proteinExistence type="predicted"/>
<dbReference type="CDD" id="cd00085">
    <property type="entry name" value="HNHc"/>
    <property type="match status" value="1"/>
</dbReference>
<sequence length="197" mass="23182">MKATLVLNADATPMSIVPLSVLIWQDAIKLIYLDKASVLEEYDRWVVRSPSVQMRMPSVVLLREYRDHDGDVEFSRHNIFLRDDFICQYCAKRFIFDDLTFDHVIPRRDGGKTVFDNILTACGECNQEKGHEYRKPLRKPYTPGYWDLAKNCRKLPLTIPHQPWINYLNWEGEITVNENLRHINVEGEEFKLNELLL</sequence>
<dbReference type="Pfam" id="PF14279">
    <property type="entry name" value="HNH_5"/>
    <property type="match status" value="1"/>
</dbReference>
<organism evidence="2">
    <name type="scientific">marine sediment metagenome</name>
    <dbReference type="NCBI Taxonomy" id="412755"/>
    <lineage>
        <taxon>unclassified sequences</taxon>
        <taxon>metagenomes</taxon>
        <taxon>ecological metagenomes</taxon>
    </lineage>
</organism>
<dbReference type="EMBL" id="LAZR01015390">
    <property type="protein sequence ID" value="KKM13385.1"/>
    <property type="molecule type" value="Genomic_DNA"/>
</dbReference>
<dbReference type="Gene3D" id="1.10.30.50">
    <property type="match status" value="1"/>
</dbReference>
<dbReference type="InterPro" id="IPR003615">
    <property type="entry name" value="HNH_nuc"/>
</dbReference>
<reference evidence="2" key="1">
    <citation type="journal article" date="2015" name="Nature">
        <title>Complex archaea that bridge the gap between prokaryotes and eukaryotes.</title>
        <authorList>
            <person name="Spang A."/>
            <person name="Saw J.H."/>
            <person name="Jorgensen S.L."/>
            <person name="Zaremba-Niedzwiedzka K."/>
            <person name="Martijn J."/>
            <person name="Lind A.E."/>
            <person name="van Eijk R."/>
            <person name="Schleper C."/>
            <person name="Guy L."/>
            <person name="Ettema T.J."/>
        </authorList>
    </citation>
    <scope>NUCLEOTIDE SEQUENCE</scope>
</reference>
<evidence type="ECO:0000259" key="1">
    <source>
        <dbReference type="SMART" id="SM00507"/>
    </source>
</evidence>
<dbReference type="PANTHER" id="PTHR33877:SF2">
    <property type="entry name" value="OS07G0170200 PROTEIN"/>
    <property type="match status" value="1"/>
</dbReference>
<gene>
    <name evidence="2" type="ORF">LCGC14_1716720</name>
</gene>
<dbReference type="PANTHER" id="PTHR33877">
    <property type="entry name" value="SLL1193 PROTEIN"/>
    <property type="match status" value="1"/>
</dbReference>
<feature type="domain" description="HNH nuclease" evidence="1">
    <location>
        <begin position="74"/>
        <end position="127"/>
    </location>
</feature>
<evidence type="ECO:0000313" key="2">
    <source>
        <dbReference type="EMBL" id="KKM13385.1"/>
    </source>
</evidence>